<dbReference type="GeneID" id="63707720"/>
<accession>A0A135LA73</accession>
<feature type="compositionally biased region" description="Polar residues" evidence="1">
    <location>
        <begin position="96"/>
        <end position="114"/>
    </location>
</feature>
<evidence type="ECO:0000313" key="2">
    <source>
        <dbReference type="EMBL" id="KXG45851.1"/>
    </source>
</evidence>
<dbReference type="Proteomes" id="UP000070168">
    <property type="component" value="Unassembled WGS sequence"/>
</dbReference>
<dbReference type="AlphaFoldDB" id="A0A135LA73"/>
<organism evidence="2 3">
    <name type="scientific">Penicillium patulum</name>
    <name type="common">Penicillium griseofulvum</name>
    <dbReference type="NCBI Taxonomy" id="5078"/>
    <lineage>
        <taxon>Eukaryota</taxon>
        <taxon>Fungi</taxon>
        <taxon>Dikarya</taxon>
        <taxon>Ascomycota</taxon>
        <taxon>Pezizomycotina</taxon>
        <taxon>Eurotiomycetes</taxon>
        <taxon>Eurotiomycetidae</taxon>
        <taxon>Eurotiales</taxon>
        <taxon>Aspergillaceae</taxon>
        <taxon>Penicillium</taxon>
    </lineage>
</organism>
<feature type="region of interest" description="Disordered" evidence="1">
    <location>
        <begin position="96"/>
        <end position="127"/>
    </location>
</feature>
<proteinExistence type="predicted"/>
<dbReference type="EMBL" id="LHQR01000069">
    <property type="protein sequence ID" value="KXG45851.1"/>
    <property type="molecule type" value="Genomic_DNA"/>
</dbReference>
<comment type="caution">
    <text evidence="2">The sequence shown here is derived from an EMBL/GenBank/DDBJ whole genome shotgun (WGS) entry which is preliminary data.</text>
</comment>
<gene>
    <name evidence="2" type="ORF">PGRI_047070</name>
</gene>
<feature type="region of interest" description="Disordered" evidence="1">
    <location>
        <begin position="1"/>
        <end position="37"/>
    </location>
</feature>
<dbReference type="PANTHER" id="PTHR37012:SF7">
    <property type="entry name" value="B-ZIP TRANSCRIPTION FACTOR (EUROFUNG)-RELATED"/>
    <property type="match status" value="1"/>
</dbReference>
<sequence length="323" mass="35885">MDTNKKKAAPSTLTPAQRARKRAADRKFRKSSREKTKSYIAHLEKLVEASSSSPNGSENVQRLMQQADEHYNDARQLRSALTNIIDLAQSNLQKLSDRASTSPSAAVPTLTSPGESDDQEAFRSPTENSDLEAMETVGAHFNVQHFDNTSFDDLLGDLEPFQQEGDEFAPFSSMPRNPDQIESETANPPGPSLPLSNMAIPEPYPSYKSALAKPAVLPVPTILQPSTTNDSQSIWNSLGTITYTAISSCKKTIQFLSGELQRSRDENVLITAVVHGWHSVPEQDLFDPTWQAIRRVDEQMLRPYRAVERLAMLYVSRLQLLVG</sequence>
<name>A0A135LA73_PENPA</name>
<evidence type="ECO:0000313" key="3">
    <source>
        <dbReference type="Proteomes" id="UP000070168"/>
    </source>
</evidence>
<dbReference type="OrthoDB" id="5086080at2759"/>
<dbReference type="PANTHER" id="PTHR37012">
    <property type="entry name" value="B-ZIP TRANSCRIPTION FACTOR (EUROFUNG)-RELATED"/>
    <property type="match status" value="1"/>
</dbReference>
<feature type="compositionally biased region" description="Basic residues" evidence="1">
    <location>
        <begin position="18"/>
        <end position="30"/>
    </location>
</feature>
<feature type="region of interest" description="Disordered" evidence="1">
    <location>
        <begin position="165"/>
        <end position="191"/>
    </location>
</feature>
<dbReference type="RefSeq" id="XP_040644387.1">
    <property type="nucleotide sequence ID" value="XM_040792420.1"/>
</dbReference>
<evidence type="ECO:0000256" key="1">
    <source>
        <dbReference type="SAM" id="MobiDB-lite"/>
    </source>
</evidence>
<dbReference type="OMA" id="ERRIMQQ"/>
<protein>
    <submittedName>
        <fullName evidence="2">Uncharacterized protein</fullName>
    </submittedName>
</protein>
<keyword evidence="3" id="KW-1185">Reference proteome</keyword>
<reference evidence="2 3" key="1">
    <citation type="journal article" date="2016" name="BMC Genomics">
        <title>Genome sequencing and secondary metabolism of the postharvest pathogen Penicillium griseofulvum.</title>
        <authorList>
            <person name="Banani H."/>
            <person name="Marcet-Houben M."/>
            <person name="Ballester A.R."/>
            <person name="Abbruscato P."/>
            <person name="Gonzalez-Candelas L."/>
            <person name="Gabaldon T."/>
            <person name="Spadaro D."/>
        </authorList>
    </citation>
    <scope>NUCLEOTIDE SEQUENCE [LARGE SCALE GENOMIC DNA]</scope>
    <source>
        <strain evidence="2 3">PG3</strain>
    </source>
</reference>